<evidence type="ECO:0000313" key="2">
    <source>
        <dbReference type="Proteomes" id="UP000028547"/>
    </source>
</evidence>
<dbReference type="AlphaFoldDB" id="A0A084SZH2"/>
<sequence>MPAFQVALEKRGLKPTARVERDSKLGQAVRGLVRFGEDSLSGLRYADVLVIEEGGLGGGPRRVETFSFKSRNLSGLKYDELKAQLVTDAKEALTKYGETLRIRRDSLQRILPEGSEVPIQRVRLVYEGGELKPENANDLRSAVNETRKEVPGVEVLFR</sequence>
<gene>
    <name evidence="1" type="ORF">Q664_06730</name>
</gene>
<dbReference type="RefSeq" id="WP_043391027.1">
    <property type="nucleotide sequence ID" value="NZ_JPMI01000036.1"/>
</dbReference>
<comment type="caution">
    <text evidence="1">The sequence shown here is derived from an EMBL/GenBank/DDBJ whole genome shotgun (WGS) entry which is preliminary data.</text>
</comment>
<proteinExistence type="predicted"/>
<dbReference type="EMBL" id="JPMI01000036">
    <property type="protein sequence ID" value="KFA93857.1"/>
    <property type="molecule type" value="Genomic_DNA"/>
</dbReference>
<protein>
    <submittedName>
        <fullName evidence="1">Uncharacterized protein</fullName>
    </submittedName>
</protein>
<evidence type="ECO:0000313" key="1">
    <source>
        <dbReference type="EMBL" id="KFA93857.1"/>
    </source>
</evidence>
<dbReference type="Proteomes" id="UP000028547">
    <property type="component" value="Unassembled WGS sequence"/>
</dbReference>
<reference evidence="1 2" key="1">
    <citation type="submission" date="2014-07" db="EMBL/GenBank/DDBJ databases">
        <title>Draft Genome Sequence of Gephyronic Acid Producer, Cystobacter violaceus Strain Cb vi76.</title>
        <authorList>
            <person name="Stevens D.C."/>
            <person name="Young J."/>
            <person name="Carmichael R."/>
            <person name="Tan J."/>
            <person name="Taylor R.E."/>
        </authorList>
    </citation>
    <scope>NUCLEOTIDE SEQUENCE [LARGE SCALE GENOMIC DNA]</scope>
    <source>
        <strain evidence="1 2">Cb vi76</strain>
    </source>
</reference>
<accession>A0A084SZH2</accession>
<organism evidence="1 2">
    <name type="scientific">Archangium violaceum Cb vi76</name>
    <dbReference type="NCBI Taxonomy" id="1406225"/>
    <lineage>
        <taxon>Bacteria</taxon>
        <taxon>Pseudomonadati</taxon>
        <taxon>Myxococcota</taxon>
        <taxon>Myxococcia</taxon>
        <taxon>Myxococcales</taxon>
        <taxon>Cystobacterineae</taxon>
        <taxon>Archangiaceae</taxon>
        <taxon>Archangium</taxon>
    </lineage>
</organism>
<name>A0A084SZH2_9BACT</name>